<organism evidence="2 3">
    <name type="scientific">Hydnomerulius pinastri MD-312</name>
    <dbReference type="NCBI Taxonomy" id="994086"/>
    <lineage>
        <taxon>Eukaryota</taxon>
        <taxon>Fungi</taxon>
        <taxon>Dikarya</taxon>
        <taxon>Basidiomycota</taxon>
        <taxon>Agaricomycotina</taxon>
        <taxon>Agaricomycetes</taxon>
        <taxon>Agaricomycetidae</taxon>
        <taxon>Boletales</taxon>
        <taxon>Boletales incertae sedis</taxon>
        <taxon>Leucogyrophana</taxon>
    </lineage>
</organism>
<dbReference type="PANTHER" id="PTHR35192">
    <property type="entry name" value="PROTEIN, PUTATIVE-RELATED"/>
    <property type="match status" value="1"/>
</dbReference>
<name>A0A0C9WD85_9AGAM</name>
<reference evidence="2 3" key="1">
    <citation type="submission" date="2014-04" db="EMBL/GenBank/DDBJ databases">
        <title>Evolutionary Origins and Diversification of the Mycorrhizal Mutualists.</title>
        <authorList>
            <consortium name="DOE Joint Genome Institute"/>
            <consortium name="Mycorrhizal Genomics Consortium"/>
            <person name="Kohler A."/>
            <person name="Kuo A."/>
            <person name="Nagy L.G."/>
            <person name="Floudas D."/>
            <person name="Copeland A."/>
            <person name="Barry K.W."/>
            <person name="Cichocki N."/>
            <person name="Veneault-Fourrey C."/>
            <person name="LaButti K."/>
            <person name="Lindquist E.A."/>
            <person name="Lipzen A."/>
            <person name="Lundell T."/>
            <person name="Morin E."/>
            <person name="Murat C."/>
            <person name="Riley R."/>
            <person name="Ohm R."/>
            <person name="Sun H."/>
            <person name="Tunlid A."/>
            <person name="Henrissat B."/>
            <person name="Grigoriev I.V."/>
            <person name="Hibbett D.S."/>
            <person name="Martin F."/>
        </authorList>
    </citation>
    <scope>NUCLEOTIDE SEQUENCE [LARGE SCALE GENOMIC DNA]</scope>
    <source>
        <strain evidence="2 3">MD-312</strain>
    </source>
</reference>
<feature type="non-terminal residue" evidence="2">
    <location>
        <position position="1"/>
    </location>
</feature>
<feature type="domain" description="Protein CPL1-like" evidence="1">
    <location>
        <begin position="143"/>
        <end position="209"/>
    </location>
</feature>
<dbReference type="EMBL" id="KN839856">
    <property type="protein sequence ID" value="KIJ62252.1"/>
    <property type="molecule type" value="Genomic_DNA"/>
</dbReference>
<dbReference type="InterPro" id="IPR038955">
    <property type="entry name" value="PriA/CPL1_fungi"/>
</dbReference>
<dbReference type="OrthoDB" id="439917at2759"/>
<keyword evidence="3" id="KW-1185">Reference proteome</keyword>
<feature type="non-terminal residue" evidence="2">
    <location>
        <position position="209"/>
    </location>
</feature>
<dbReference type="InterPro" id="IPR048661">
    <property type="entry name" value="CPL1-like"/>
</dbReference>
<dbReference type="HOGENOM" id="CLU_063728_0_0_1"/>
<protein>
    <recommendedName>
        <fullName evidence="1">Protein CPL1-like domain-containing protein</fullName>
    </recommendedName>
</protein>
<dbReference type="Proteomes" id="UP000053820">
    <property type="component" value="Unassembled WGS sequence"/>
</dbReference>
<dbReference type="AlphaFoldDB" id="A0A0C9WD85"/>
<sequence>GKPYVAGHLDVGICISQVKIFVESHNVTEAAVKVVGEAKVQATVTAMIKGAGTDCSYPQHAEPSCAPDDPCNFKCTDGFLAMPSKNPTSCQCPPHQRVCDGVCGHFHMDCGKKAPLSRRQNDPKCAEGLTMCGVPEASWGQAYKCVDTTSDSLTCGGCVKASPFGSPSTGGVNCRGIPQVDDVTCEENSCIVHSCKDGYMVTPANDWCI</sequence>
<proteinExistence type="predicted"/>
<dbReference type="PANTHER" id="PTHR35192:SF2">
    <property type="entry name" value="APPLE DOMAIN-CONTAINING PROTEIN"/>
    <property type="match status" value="1"/>
</dbReference>
<dbReference type="Pfam" id="PF21671">
    <property type="entry name" value="CPL1-like"/>
    <property type="match status" value="1"/>
</dbReference>
<gene>
    <name evidence="2" type="ORF">HYDPIDRAFT_61617</name>
</gene>
<evidence type="ECO:0000313" key="2">
    <source>
        <dbReference type="EMBL" id="KIJ62252.1"/>
    </source>
</evidence>
<evidence type="ECO:0000313" key="3">
    <source>
        <dbReference type="Proteomes" id="UP000053820"/>
    </source>
</evidence>
<evidence type="ECO:0000259" key="1">
    <source>
        <dbReference type="Pfam" id="PF21671"/>
    </source>
</evidence>
<accession>A0A0C9WD85</accession>